<dbReference type="InterPro" id="IPR020904">
    <property type="entry name" value="Sc_DH/Rdtase_CS"/>
</dbReference>
<proteinExistence type="inferred from homology"/>
<dbReference type="STRING" id="1586287.BBK82_02545"/>
<dbReference type="SUPFAM" id="SSF51735">
    <property type="entry name" value="NAD(P)-binding Rossmann-fold domains"/>
    <property type="match status" value="1"/>
</dbReference>
<dbReference type="KEGG" id="led:BBK82_02545"/>
<name>A0A1B2HBL9_9PSEU</name>
<dbReference type="PANTHER" id="PTHR43975:SF2">
    <property type="entry name" value="EG:BACR7A4.14 PROTEIN-RELATED"/>
    <property type="match status" value="1"/>
</dbReference>
<reference evidence="4 5" key="1">
    <citation type="submission" date="2016-07" db="EMBL/GenBank/DDBJ databases">
        <title>Complete genome sequence of the Lentzea guizhouensis DHS C013.</title>
        <authorList>
            <person name="Cao C."/>
        </authorList>
    </citation>
    <scope>NUCLEOTIDE SEQUENCE [LARGE SCALE GENOMIC DNA]</scope>
    <source>
        <strain evidence="4 5">DHS C013</strain>
    </source>
</reference>
<dbReference type="PRINTS" id="PR00080">
    <property type="entry name" value="SDRFAMILY"/>
</dbReference>
<dbReference type="InterPro" id="IPR002347">
    <property type="entry name" value="SDR_fam"/>
</dbReference>
<dbReference type="EMBL" id="CP016793">
    <property type="protein sequence ID" value="ANZ35114.1"/>
    <property type="molecule type" value="Genomic_DNA"/>
</dbReference>
<dbReference type="PROSITE" id="PS00061">
    <property type="entry name" value="ADH_SHORT"/>
    <property type="match status" value="1"/>
</dbReference>
<dbReference type="OrthoDB" id="9803333at2"/>
<keyword evidence="5" id="KW-1185">Reference proteome</keyword>
<dbReference type="GO" id="GO:0016491">
    <property type="term" value="F:oxidoreductase activity"/>
    <property type="evidence" value="ECO:0007669"/>
    <property type="project" value="UniProtKB-KW"/>
</dbReference>
<dbReference type="RefSeq" id="WP_065913532.1">
    <property type="nucleotide sequence ID" value="NZ_CP016793.1"/>
</dbReference>
<protein>
    <recommendedName>
        <fullName evidence="3">Ketoreductase domain-containing protein</fullName>
    </recommendedName>
</protein>
<feature type="domain" description="Ketoreductase" evidence="3">
    <location>
        <begin position="9"/>
        <end position="184"/>
    </location>
</feature>
<evidence type="ECO:0000256" key="1">
    <source>
        <dbReference type="ARBA" id="ARBA00006484"/>
    </source>
</evidence>
<dbReference type="Proteomes" id="UP000093053">
    <property type="component" value="Chromosome"/>
</dbReference>
<evidence type="ECO:0000256" key="2">
    <source>
        <dbReference type="ARBA" id="ARBA00023002"/>
    </source>
</evidence>
<evidence type="ECO:0000313" key="4">
    <source>
        <dbReference type="EMBL" id="ANZ35114.1"/>
    </source>
</evidence>
<dbReference type="InterPro" id="IPR057326">
    <property type="entry name" value="KR_dom"/>
</dbReference>
<dbReference type="CDD" id="cd05233">
    <property type="entry name" value="SDR_c"/>
    <property type="match status" value="1"/>
</dbReference>
<gene>
    <name evidence="4" type="ORF">BBK82_02545</name>
</gene>
<evidence type="ECO:0000313" key="5">
    <source>
        <dbReference type="Proteomes" id="UP000093053"/>
    </source>
</evidence>
<dbReference type="AlphaFoldDB" id="A0A1B2HBL9"/>
<comment type="similarity">
    <text evidence="1">Belongs to the short-chain dehydrogenases/reductases (SDR) family.</text>
</comment>
<dbReference type="Pfam" id="PF13561">
    <property type="entry name" value="adh_short_C2"/>
    <property type="match status" value="1"/>
</dbReference>
<dbReference type="FunFam" id="3.40.50.720:FF:000084">
    <property type="entry name" value="Short-chain dehydrogenase reductase"/>
    <property type="match status" value="1"/>
</dbReference>
<organism evidence="4 5">
    <name type="scientific">Lentzea guizhouensis</name>
    <dbReference type="NCBI Taxonomy" id="1586287"/>
    <lineage>
        <taxon>Bacteria</taxon>
        <taxon>Bacillati</taxon>
        <taxon>Actinomycetota</taxon>
        <taxon>Actinomycetes</taxon>
        <taxon>Pseudonocardiales</taxon>
        <taxon>Pseudonocardiaceae</taxon>
        <taxon>Lentzea</taxon>
    </lineage>
</organism>
<evidence type="ECO:0000259" key="3">
    <source>
        <dbReference type="SMART" id="SM00822"/>
    </source>
</evidence>
<dbReference type="PANTHER" id="PTHR43975">
    <property type="entry name" value="ZGC:101858"/>
    <property type="match status" value="1"/>
</dbReference>
<dbReference type="SMART" id="SM00822">
    <property type="entry name" value="PKS_KR"/>
    <property type="match status" value="1"/>
</dbReference>
<dbReference type="PRINTS" id="PR00081">
    <property type="entry name" value="GDHRDH"/>
</dbReference>
<dbReference type="InterPro" id="IPR036291">
    <property type="entry name" value="NAD(P)-bd_dom_sf"/>
</dbReference>
<dbReference type="Gene3D" id="3.40.50.720">
    <property type="entry name" value="NAD(P)-binding Rossmann-like Domain"/>
    <property type="match status" value="1"/>
</dbReference>
<sequence>MSDAPFAGQQVVVTGGGTGIGRAAALAFADLGAANVIITGRRENRLTEVVALHPAITAVVADVTTEEGAGKVADAVKLGGGKVDVLVHNAGIFRFTPVAGFDLGTARDVLETNLVGPLVLTAALLPQLTSPGGSIVFVSSNAGHIAVPGGGVYGASKAAVDSLVRSWALELAPQGIRVNAVAPAAVRTEVYAANGLSPEEVEGYFGFQASQTPLGRTGEVDDVVPWITRFAEPASSWVTGQIITLDGGADLA</sequence>
<accession>A0A1B2HBL9</accession>
<keyword evidence="2" id="KW-0560">Oxidoreductase</keyword>